<dbReference type="Gene3D" id="2.40.50.100">
    <property type="match status" value="1"/>
</dbReference>
<dbReference type="SUPFAM" id="SSF111369">
    <property type="entry name" value="HlyD-like secretion proteins"/>
    <property type="match status" value="2"/>
</dbReference>
<evidence type="ECO:0000313" key="3">
    <source>
        <dbReference type="Proteomes" id="UP000236286"/>
    </source>
</evidence>
<dbReference type="AlphaFoldDB" id="A0A2J7TJ21"/>
<proteinExistence type="predicted"/>
<feature type="domain" description="Multidrug resistance protein MdtA-like barrel-sandwich hybrid" evidence="1">
    <location>
        <begin position="48"/>
        <end position="234"/>
    </location>
</feature>
<evidence type="ECO:0000313" key="2">
    <source>
        <dbReference type="EMBL" id="PNG26769.1"/>
    </source>
</evidence>
<protein>
    <recommendedName>
        <fullName evidence="1">Multidrug resistance protein MdtA-like barrel-sandwich hybrid domain-containing protein</fullName>
    </recommendedName>
</protein>
<comment type="caution">
    <text evidence="2">The sequence shown here is derived from an EMBL/GenBank/DDBJ whole genome shotgun (WGS) entry which is preliminary data.</text>
</comment>
<dbReference type="Pfam" id="PF25917">
    <property type="entry name" value="BSH_RND"/>
    <property type="match status" value="1"/>
</dbReference>
<organism evidence="2 3">
    <name type="scientific">Methylocella silvestris</name>
    <dbReference type="NCBI Taxonomy" id="199596"/>
    <lineage>
        <taxon>Bacteria</taxon>
        <taxon>Pseudomonadati</taxon>
        <taxon>Pseudomonadota</taxon>
        <taxon>Alphaproteobacteria</taxon>
        <taxon>Hyphomicrobiales</taxon>
        <taxon>Beijerinckiaceae</taxon>
        <taxon>Methylocella</taxon>
    </lineage>
</organism>
<accession>A0A2J7TJ21</accession>
<dbReference type="PANTHER" id="PTHR30438:SF1">
    <property type="entry name" value="36 KDA ANTIGEN"/>
    <property type="match status" value="1"/>
</dbReference>
<dbReference type="RefSeq" id="WP_102843064.1">
    <property type="nucleotide sequence ID" value="NZ_PDZR01000005.1"/>
</dbReference>
<dbReference type="PANTHER" id="PTHR30438">
    <property type="entry name" value="36 KDA ANTIGEN-RELATED"/>
    <property type="match status" value="1"/>
</dbReference>
<evidence type="ECO:0000259" key="1">
    <source>
        <dbReference type="Pfam" id="PF25917"/>
    </source>
</evidence>
<gene>
    <name evidence="2" type="ORF">CR492_07260</name>
</gene>
<dbReference type="Gene3D" id="1.10.287.470">
    <property type="entry name" value="Helix hairpin bin"/>
    <property type="match status" value="1"/>
</dbReference>
<dbReference type="InterPro" id="IPR011053">
    <property type="entry name" value="Single_hybrid_motif"/>
</dbReference>
<name>A0A2J7TJ21_METSI</name>
<sequence length="330" mass="35145">MSGRSFLRPALLLGLAVLAGLAFYLAYRARPVAKSAVEPLGIVRETEIRIAPETNGRLAFLRVSAGQSVEKGDLLAALSNPELEASVVEARAAADNARAERNNVYSGARKEQVDISAEGVAIAKANLTLAQQQFARVEALAGKDYATQQKFDEGAAEVSRAQAGLALRQAIHAVDTAGPTIEERVSADAKVALAGATVADLEARLAKTRILAPVDGTVRLLVATPGEVIAPGQPIMTLEAGRERWFTFTIREDALDGLAIGAPLWLRNAKGERIETKVVELRPLGEFAVWRAARAVGDHDLNSFLLRVEPVSATDGLEPGMTVWLDRGEG</sequence>
<dbReference type="Proteomes" id="UP000236286">
    <property type="component" value="Unassembled WGS sequence"/>
</dbReference>
<dbReference type="OrthoDB" id="9793801at2"/>
<dbReference type="SUPFAM" id="SSF51230">
    <property type="entry name" value="Single hybrid motif"/>
    <property type="match status" value="1"/>
</dbReference>
<reference evidence="2 3" key="1">
    <citation type="submission" date="2017-10" db="EMBL/GenBank/DDBJ databases">
        <title>Genome announcement of Methylocella silvestris TVC from permafrost.</title>
        <authorList>
            <person name="Wang J."/>
            <person name="Geng K."/>
            <person name="Ul-Haque F."/>
            <person name="Crombie A.T."/>
            <person name="Street L.E."/>
            <person name="Wookey P.A."/>
            <person name="Murrell J.C."/>
            <person name="Pratscher J."/>
        </authorList>
    </citation>
    <scope>NUCLEOTIDE SEQUENCE [LARGE SCALE GENOMIC DNA]</scope>
    <source>
        <strain evidence="2 3">TVC</strain>
    </source>
</reference>
<dbReference type="Gene3D" id="2.40.30.170">
    <property type="match status" value="1"/>
</dbReference>
<dbReference type="InterPro" id="IPR058625">
    <property type="entry name" value="MdtA-like_BSH"/>
</dbReference>
<dbReference type="EMBL" id="PDZR01000005">
    <property type="protein sequence ID" value="PNG26769.1"/>
    <property type="molecule type" value="Genomic_DNA"/>
</dbReference>